<feature type="domain" description="Ribosome maturation factor RimP N-terminal" evidence="4">
    <location>
        <begin position="3"/>
        <end position="74"/>
    </location>
</feature>
<evidence type="ECO:0000256" key="1">
    <source>
        <dbReference type="ARBA" id="ARBA00022490"/>
    </source>
</evidence>
<dbReference type="CDD" id="cd01734">
    <property type="entry name" value="YlxS_C"/>
    <property type="match status" value="1"/>
</dbReference>
<gene>
    <name evidence="3" type="primary">rimP</name>
    <name evidence="6" type="ORF">CAV_0128</name>
</gene>
<evidence type="ECO:0000313" key="7">
    <source>
        <dbReference type="Proteomes" id="UP000201169"/>
    </source>
</evidence>
<dbReference type="HAMAP" id="MF_01077">
    <property type="entry name" value="RimP"/>
    <property type="match status" value="1"/>
</dbReference>
<evidence type="ECO:0000256" key="2">
    <source>
        <dbReference type="ARBA" id="ARBA00022517"/>
    </source>
</evidence>
<name>A0A222MW09_9BACT</name>
<dbReference type="PANTHER" id="PTHR33867:SF1">
    <property type="entry name" value="RIBOSOME MATURATION FACTOR RIMP"/>
    <property type="match status" value="1"/>
</dbReference>
<comment type="similarity">
    <text evidence="3">Belongs to the RimP family.</text>
</comment>
<keyword evidence="1 3" id="KW-0963">Cytoplasm</keyword>
<evidence type="ECO:0000259" key="4">
    <source>
        <dbReference type="Pfam" id="PF02576"/>
    </source>
</evidence>
<dbReference type="Gene3D" id="2.30.30.180">
    <property type="entry name" value="Ribosome maturation factor RimP, C-terminal domain"/>
    <property type="match status" value="1"/>
</dbReference>
<dbReference type="EMBL" id="CP022347">
    <property type="protein sequence ID" value="ASQ29800.1"/>
    <property type="molecule type" value="Genomic_DNA"/>
</dbReference>
<dbReference type="Pfam" id="PF17384">
    <property type="entry name" value="DUF150_C"/>
    <property type="match status" value="1"/>
</dbReference>
<dbReference type="InterPro" id="IPR028998">
    <property type="entry name" value="RimP_C"/>
</dbReference>
<comment type="subcellular location">
    <subcellularLocation>
        <location evidence="3">Cytoplasm</location>
    </subcellularLocation>
</comment>
<dbReference type="NCBIfam" id="NF011232">
    <property type="entry name" value="PRK14639.1"/>
    <property type="match status" value="1"/>
</dbReference>
<dbReference type="PANTHER" id="PTHR33867">
    <property type="entry name" value="RIBOSOME MATURATION FACTOR RIMP"/>
    <property type="match status" value="1"/>
</dbReference>
<dbReference type="GO" id="GO:0006412">
    <property type="term" value="P:translation"/>
    <property type="evidence" value="ECO:0007669"/>
    <property type="project" value="TreeGrafter"/>
</dbReference>
<organism evidence="6 7">
    <name type="scientific">Campylobacter avium LMG 24591</name>
    <dbReference type="NCBI Taxonomy" id="522484"/>
    <lineage>
        <taxon>Bacteria</taxon>
        <taxon>Pseudomonadati</taxon>
        <taxon>Campylobacterota</taxon>
        <taxon>Epsilonproteobacteria</taxon>
        <taxon>Campylobacterales</taxon>
        <taxon>Campylobacteraceae</taxon>
        <taxon>Campylobacter</taxon>
    </lineage>
</organism>
<dbReference type="RefSeq" id="WP_094324593.1">
    <property type="nucleotide sequence ID" value="NZ_CP022347.1"/>
</dbReference>
<keyword evidence="2 3" id="KW-0690">Ribosome biogenesis</keyword>
<dbReference type="InterPro" id="IPR003728">
    <property type="entry name" value="Ribosome_maturation_RimP"/>
</dbReference>
<sequence length="140" mass="15732">MDIKALCEEAGLEFYDDELVSENGRKIYRVYIMKDGGVSLQDCANFSELLSPILDVEPPTDGEYSLEVSSVGLERTLKKIEHFQKSIGELVKISTKAKESIEAKLLAVDGDLISLETQEGVLKLEFSEIKKARTFILWDK</sequence>
<dbReference type="GO" id="GO:0000028">
    <property type="term" value="P:ribosomal small subunit assembly"/>
    <property type="evidence" value="ECO:0007669"/>
    <property type="project" value="TreeGrafter"/>
</dbReference>
<dbReference type="AlphaFoldDB" id="A0A222MW09"/>
<dbReference type="SUPFAM" id="SSF74942">
    <property type="entry name" value="YhbC-like, C-terminal domain"/>
    <property type="match status" value="1"/>
</dbReference>
<evidence type="ECO:0000259" key="5">
    <source>
        <dbReference type="Pfam" id="PF17384"/>
    </source>
</evidence>
<dbReference type="Pfam" id="PF02576">
    <property type="entry name" value="RimP_N"/>
    <property type="match status" value="1"/>
</dbReference>
<dbReference type="SUPFAM" id="SSF75420">
    <property type="entry name" value="YhbC-like, N-terminal domain"/>
    <property type="match status" value="1"/>
</dbReference>
<keyword evidence="7" id="KW-1185">Reference proteome</keyword>
<feature type="domain" description="Ribosome maturation factor RimP C-terminal" evidence="5">
    <location>
        <begin position="77"/>
        <end position="136"/>
    </location>
</feature>
<dbReference type="KEGG" id="cavi:CAV_0128"/>
<dbReference type="OrthoDB" id="9805006at2"/>
<protein>
    <recommendedName>
        <fullName evidence="3">Ribosome maturation factor RimP</fullName>
    </recommendedName>
</protein>
<comment type="function">
    <text evidence="3">Required for maturation of 30S ribosomal subunits.</text>
</comment>
<dbReference type="GO" id="GO:0005829">
    <property type="term" value="C:cytosol"/>
    <property type="evidence" value="ECO:0007669"/>
    <property type="project" value="TreeGrafter"/>
</dbReference>
<evidence type="ECO:0000256" key="3">
    <source>
        <dbReference type="HAMAP-Rule" id="MF_01077"/>
    </source>
</evidence>
<dbReference type="Gene3D" id="3.30.300.70">
    <property type="entry name" value="RimP-like superfamily, N-terminal"/>
    <property type="match status" value="1"/>
</dbReference>
<accession>A0A222MW09</accession>
<evidence type="ECO:0000313" key="6">
    <source>
        <dbReference type="EMBL" id="ASQ29800.1"/>
    </source>
</evidence>
<dbReference type="InterPro" id="IPR036847">
    <property type="entry name" value="RimP_C_sf"/>
</dbReference>
<dbReference type="Proteomes" id="UP000201169">
    <property type="component" value="Chromosome"/>
</dbReference>
<proteinExistence type="inferred from homology"/>
<reference evidence="6 7" key="1">
    <citation type="submission" date="2017-07" db="EMBL/GenBank/DDBJ databases">
        <title>Analysis of two Campylobacter avium genomes and identification of a novel hippuricase gene.</title>
        <authorList>
            <person name="Miller W.G."/>
            <person name="Chapman M.H."/>
            <person name="Yee E."/>
            <person name="Revez J."/>
            <person name="Bono J.L."/>
            <person name="Rossi M."/>
        </authorList>
    </citation>
    <scope>NUCLEOTIDE SEQUENCE [LARGE SCALE GENOMIC DNA]</scope>
    <source>
        <strain evidence="6 7">LMG 24591</strain>
    </source>
</reference>
<dbReference type="InterPro" id="IPR035956">
    <property type="entry name" value="RimP_N_sf"/>
</dbReference>
<dbReference type="InterPro" id="IPR028989">
    <property type="entry name" value="RimP_N"/>
</dbReference>